<feature type="domain" description="DUF3752" evidence="2">
    <location>
        <begin position="225"/>
        <end position="350"/>
    </location>
</feature>
<feature type="compositionally biased region" description="Basic and acidic residues" evidence="1">
    <location>
        <begin position="191"/>
        <end position="201"/>
    </location>
</feature>
<reference evidence="3 4" key="1">
    <citation type="submission" date="2023-03" db="EMBL/GenBank/DDBJ databases">
        <title>High-quality genome of Scylla paramamosain provides insights in environmental adaptation.</title>
        <authorList>
            <person name="Zhang L."/>
        </authorList>
    </citation>
    <scope>NUCLEOTIDE SEQUENCE [LARGE SCALE GENOMIC DNA]</scope>
    <source>
        <strain evidence="3">LZ_2023a</strain>
        <tissue evidence="3">Muscle</tissue>
    </source>
</reference>
<keyword evidence="4" id="KW-1185">Reference proteome</keyword>
<dbReference type="AlphaFoldDB" id="A0AAW0ULL9"/>
<feature type="compositionally biased region" description="Polar residues" evidence="1">
    <location>
        <begin position="15"/>
        <end position="25"/>
    </location>
</feature>
<comment type="caution">
    <text evidence="3">The sequence shown here is derived from an EMBL/GenBank/DDBJ whole genome shotgun (WGS) entry which is preliminary data.</text>
</comment>
<evidence type="ECO:0000313" key="4">
    <source>
        <dbReference type="Proteomes" id="UP001487740"/>
    </source>
</evidence>
<evidence type="ECO:0000313" key="3">
    <source>
        <dbReference type="EMBL" id="KAK8400569.1"/>
    </source>
</evidence>
<gene>
    <name evidence="3" type="ORF">O3P69_003324</name>
</gene>
<dbReference type="EMBL" id="JARAKH010000010">
    <property type="protein sequence ID" value="KAK8400569.1"/>
    <property type="molecule type" value="Genomic_DNA"/>
</dbReference>
<accession>A0AAW0ULL9</accession>
<dbReference type="Proteomes" id="UP001487740">
    <property type="component" value="Unassembled WGS sequence"/>
</dbReference>
<sequence>MGDSDSDGEAYGPQLPSTAAQLSSKNGKKEEEDSCTPSLPPHMKTSGGSSTTTHDLQDGHSGMQEPNNSESEEESGEYCPPLPPHMQQGSSNNSESEDEGEEYCPALPPHMLQGGSKTSPQSRQRRPMVGPMLPKGFAPPTEDPSMKEDEEEESEEKEEETGPVIGPLPPVDKVNPEEYRAWELEERARKMREKLEGRNVDSNKPLARESWMTELPDDKPNFCGLGPRQFLRKTPTERGDRSCWTDTPTDKARKAKEQEQHQMEESTPEEVATKQRDKDLTEKVDEYNKNKRAKPLVELHRKELKRKQKSEGPKDRRPFSREEDLNVNKFDDAQRESVLKKARQLNDRFSSGKAKFL</sequence>
<feature type="compositionally biased region" description="Basic and acidic residues" evidence="1">
    <location>
        <begin position="271"/>
        <end position="301"/>
    </location>
</feature>
<evidence type="ECO:0000256" key="1">
    <source>
        <dbReference type="SAM" id="MobiDB-lite"/>
    </source>
</evidence>
<evidence type="ECO:0000259" key="2">
    <source>
        <dbReference type="Pfam" id="PF12572"/>
    </source>
</evidence>
<name>A0AAW0ULL9_SCYPA</name>
<feature type="region of interest" description="Disordered" evidence="1">
    <location>
        <begin position="1"/>
        <end position="176"/>
    </location>
</feature>
<proteinExistence type="predicted"/>
<protein>
    <recommendedName>
        <fullName evidence="2">DUF3752 domain-containing protein</fullName>
    </recommendedName>
</protein>
<feature type="compositionally biased region" description="Basic and acidic residues" evidence="1">
    <location>
        <begin position="234"/>
        <end position="264"/>
    </location>
</feature>
<feature type="compositionally biased region" description="Acidic residues" evidence="1">
    <location>
        <begin position="148"/>
        <end position="161"/>
    </location>
</feature>
<feature type="compositionally biased region" description="Basic and acidic residues" evidence="1">
    <location>
        <begin position="309"/>
        <end position="335"/>
    </location>
</feature>
<dbReference type="InterPro" id="IPR046331">
    <property type="entry name" value="GPAM1-like"/>
</dbReference>
<dbReference type="PANTHER" id="PTHR46370">
    <property type="entry name" value="GPALPP MOTIFS-CONTAINING PROTEIN 1"/>
    <property type="match status" value="1"/>
</dbReference>
<organism evidence="3 4">
    <name type="scientific">Scylla paramamosain</name>
    <name type="common">Mud crab</name>
    <dbReference type="NCBI Taxonomy" id="85552"/>
    <lineage>
        <taxon>Eukaryota</taxon>
        <taxon>Metazoa</taxon>
        <taxon>Ecdysozoa</taxon>
        <taxon>Arthropoda</taxon>
        <taxon>Crustacea</taxon>
        <taxon>Multicrustacea</taxon>
        <taxon>Malacostraca</taxon>
        <taxon>Eumalacostraca</taxon>
        <taxon>Eucarida</taxon>
        <taxon>Decapoda</taxon>
        <taxon>Pleocyemata</taxon>
        <taxon>Brachyura</taxon>
        <taxon>Eubrachyura</taxon>
        <taxon>Portunoidea</taxon>
        <taxon>Portunidae</taxon>
        <taxon>Portuninae</taxon>
        <taxon>Scylla</taxon>
    </lineage>
</organism>
<dbReference type="Pfam" id="PF12572">
    <property type="entry name" value="DUF3752"/>
    <property type="match status" value="1"/>
</dbReference>
<feature type="region of interest" description="Disordered" evidence="1">
    <location>
        <begin position="191"/>
        <end position="335"/>
    </location>
</feature>
<dbReference type="InterPro" id="IPR022226">
    <property type="entry name" value="DUF3752"/>
</dbReference>
<dbReference type="PANTHER" id="PTHR46370:SF1">
    <property type="entry name" value="GPALPP MOTIFS-CONTAINING PROTEIN 1"/>
    <property type="match status" value="1"/>
</dbReference>